<evidence type="ECO:0000256" key="1">
    <source>
        <dbReference type="ARBA" id="ARBA00009431"/>
    </source>
</evidence>
<dbReference type="EMBL" id="JAAGAX010000003">
    <property type="protein sequence ID" value="KAF2320798.1"/>
    <property type="molecule type" value="Genomic_DNA"/>
</dbReference>
<dbReference type="GO" id="GO:0019748">
    <property type="term" value="P:secondary metabolic process"/>
    <property type="evidence" value="ECO:0007669"/>
    <property type="project" value="TreeGrafter"/>
</dbReference>
<reference evidence="2 3" key="1">
    <citation type="journal article" date="2020" name="Mol. Plant">
        <title>The Chromosome-Based Rubber Tree Genome Provides New Insights into Spurge Genome Evolution and Rubber Biosynthesis.</title>
        <authorList>
            <person name="Liu J."/>
            <person name="Shi C."/>
            <person name="Shi C.C."/>
            <person name="Li W."/>
            <person name="Zhang Q.J."/>
            <person name="Zhang Y."/>
            <person name="Li K."/>
            <person name="Lu H.F."/>
            <person name="Shi C."/>
            <person name="Zhu S.T."/>
            <person name="Xiao Z.Y."/>
            <person name="Nan H."/>
            <person name="Yue Y."/>
            <person name="Zhu X.G."/>
            <person name="Wu Y."/>
            <person name="Hong X.N."/>
            <person name="Fan G.Y."/>
            <person name="Tong Y."/>
            <person name="Zhang D."/>
            <person name="Mao C.L."/>
            <person name="Liu Y.L."/>
            <person name="Hao S.J."/>
            <person name="Liu W.Q."/>
            <person name="Lv M.Q."/>
            <person name="Zhang H.B."/>
            <person name="Liu Y."/>
            <person name="Hu-Tang G.R."/>
            <person name="Wang J.P."/>
            <person name="Wang J.H."/>
            <person name="Sun Y.H."/>
            <person name="Ni S.B."/>
            <person name="Chen W.B."/>
            <person name="Zhang X.C."/>
            <person name="Jiao Y.N."/>
            <person name="Eichler E.E."/>
            <person name="Li G.H."/>
            <person name="Liu X."/>
            <person name="Gao L.Z."/>
        </authorList>
    </citation>
    <scope>NUCLEOTIDE SEQUENCE [LARGE SCALE GENOMIC DNA]</scope>
    <source>
        <strain evidence="3">cv. GT1</strain>
        <tissue evidence="2">Leaf</tissue>
    </source>
</reference>
<dbReference type="GO" id="GO:0016747">
    <property type="term" value="F:acyltransferase activity, transferring groups other than amino-acyl groups"/>
    <property type="evidence" value="ECO:0007669"/>
    <property type="project" value="TreeGrafter"/>
</dbReference>
<sequence length="273" mass="30300">MVVAISRGSKVKSLPGYGDLPLTLETGYIGVGEKEEVQLFYYFVKSENNPKEDPVVLWINGGPGCSSLGAFFFENGLNIIFLDAPIGTGFSYSKTTQGYNTSDSKSAANTHEFIQKWFKEHPSFLENPLYLLVKAILEKHIPVVIQKILTSNEAGIKPIINVKAAYASCNGTFYPCANTEDCNALLSYINEGAISTWLYCNDTLNSVYGRDIESVIAYHQNFSKTNLRDTHRKFENGDFSLTYATVKGAGHFAAKFKPQCSAMIARWMAYESL</sequence>
<evidence type="ECO:0000313" key="2">
    <source>
        <dbReference type="EMBL" id="KAF2320798.1"/>
    </source>
</evidence>
<protein>
    <submittedName>
        <fullName evidence="2">Uncharacterized protein</fullName>
    </submittedName>
</protein>
<dbReference type="GO" id="GO:0004185">
    <property type="term" value="F:serine-type carboxypeptidase activity"/>
    <property type="evidence" value="ECO:0007669"/>
    <property type="project" value="InterPro"/>
</dbReference>
<accession>A0A6A6N8B2</accession>
<keyword evidence="3" id="KW-1185">Reference proteome</keyword>
<dbReference type="Gene3D" id="3.40.50.1820">
    <property type="entry name" value="alpha/beta hydrolase"/>
    <property type="match status" value="1"/>
</dbReference>
<comment type="similarity">
    <text evidence="1">Belongs to the peptidase S10 family.</text>
</comment>
<name>A0A6A6N8B2_HEVBR</name>
<dbReference type="PANTHER" id="PTHR11802:SF319">
    <property type="entry name" value="CARBOXYPEPTIDASE"/>
    <property type="match status" value="1"/>
</dbReference>
<dbReference type="Pfam" id="PF00450">
    <property type="entry name" value="Peptidase_S10"/>
    <property type="match status" value="2"/>
</dbReference>
<dbReference type="PRINTS" id="PR00724">
    <property type="entry name" value="CRBOXYPTASEC"/>
</dbReference>
<dbReference type="SUPFAM" id="SSF53474">
    <property type="entry name" value="alpha/beta-Hydrolases"/>
    <property type="match status" value="1"/>
</dbReference>
<dbReference type="AlphaFoldDB" id="A0A6A6N8B2"/>
<comment type="caution">
    <text evidence="2">The sequence shown here is derived from an EMBL/GenBank/DDBJ whole genome shotgun (WGS) entry which is preliminary data.</text>
</comment>
<proteinExistence type="inferred from homology"/>
<dbReference type="InterPro" id="IPR001563">
    <property type="entry name" value="Peptidase_S10"/>
</dbReference>
<dbReference type="GO" id="GO:0006508">
    <property type="term" value="P:proteolysis"/>
    <property type="evidence" value="ECO:0007669"/>
    <property type="project" value="InterPro"/>
</dbReference>
<organism evidence="2 3">
    <name type="scientific">Hevea brasiliensis</name>
    <name type="common">Para rubber tree</name>
    <name type="synonym">Siphonia brasiliensis</name>
    <dbReference type="NCBI Taxonomy" id="3981"/>
    <lineage>
        <taxon>Eukaryota</taxon>
        <taxon>Viridiplantae</taxon>
        <taxon>Streptophyta</taxon>
        <taxon>Embryophyta</taxon>
        <taxon>Tracheophyta</taxon>
        <taxon>Spermatophyta</taxon>
        <taxon>Magnoliopsida</taxon>
        <taxon>eudicotyledons</taxon>
        <taxon>Gunneridae</taxon>
        <taxon>Pentapetalae</taxon>
        <taxon>rosids</taxon>
        <taxon>fabids</taxon>
        <taxon>Malpighiales</taxon>
        <taxon>Euphorbiaceae</taxon>
        <taxon>Crotonoideae</taxon>
        <taxon>Micrandreae</taxon>
        <taxon>Hevea</taxon>
    </lineage>
</organism>
<dbReference type="PANTHER" id="PTHR11802">
    <property type="entry name" value="SERINE PROTEASE FAMILY S10 SERINE CARBOXYPEPTIDASE"/>
    <property type="match status" value="1"/>
</dbReference>
<dbReference type="Proteomes" id="UP000467840">
    <property type="component" value="Chromosome 10"/>
</dbReference>
<dbReference type="InterPro" id="IPR029058">
    <property type="entry name" value="AB_hydrolase_fold"/>
</dbReference>
<gene>
    <name evidence="2" type="ORF">GH714_030874</name>
</gene>
<evidence type="ECO:0000313" key="3">
    <source>
        <dbReference type="Proteomes" id="UP000467840"/>
    </source>
</evidence>